<proteinExistence type="predicted"/>
<dbReference type="InterPro" id="IPR006379">
    <property type="entry name" value="HAD-SF_hydro_IIB"/>
</dbReference>
<dbReference type="GO" id="GO:0016791">
    <property type="term" value="F:phosphatase activity"/>
    <property type="evidence" value="ECO:0007669"/>
    <property type="project" value="UniProtKB-ARBA"/>
</dbReference>
<dbReference type="Proteomes" id="UP000182835">
    <property type="component" value="Unassembled WGS sequence"/>
</dbReference>
<dbReference type="RefSeq" id="WP_071865474.1">
    <property type="nucleotide sequence ID" value="NZ_JBHLVQ010000017.1"/>
</dbReference>
<dbReference type="InterPro" id="IPR023214">
    <property type="entry name" value="HAD_sf"/>
</dbReference>
<evidence type="ECO:0000313" key="1">
    <source>
        <dbReference type="EMBL" id="OJG14327.1"/>
    </source>
</evidence>
<gene>
    <name evidence="2" type="ORF">AKL21_04835</name>
    <name evidence="1" type="ORF">RU96_GL001244</name>
</gene>
<dbReference type="Pfam" id="PF08282">
    <property type="entry name" value="Hydrolase_3"/>
    <property type="match status" value="1"/>
</dbReference>
<dbReference type="GO" id="GO:0005829">
    <property type="term" value="C:cytosol"/>
    <property type="evidence" value="ECO:0007669"/>
    <property type="project" value="TreeGrafter"/>
</dbReference>
<dbReference type="CDD" id="cd07516">
    <property type="entry name" value="HAD_Pase"/>
    <property type="match status" value="1"/>
</dbReference>
<name>A0A1L8R3N0_9ENTE</name>
<evidence type="ECO:0000313" key="4">
    <source>
        <dbReference type="Proteomes" id="UP000216797"/>
    </source>
</evidence>
<dbReference type="EMBL" id="LHUG01000004">
    <property type="protein sequence ID" value="PAB01331.1"/>
    <property type="molecule type" value="Genomic_DNA"/>
</dbReference>
<dbReference type="InterPro" id="IPR000150">
    <property type="entry name" value="Cof"/>
</dbReference>
<keyword evidence="1" id="KW-0378">Hydrolase</keyword>
<dbReference type="SUPFAM" id="SSF56784">
    <property type="entry name" value="HAD-like"/>
    <property type="match status" value="1"/>
</dbReference>
<evidence type="ECO:0000313" key="2">
    <source>
        <dbReference type="EMBL" id="PAB01331.1"/>
    </source>
</evidence>
<dbReference type="PANTHER" id="PTHR10000:SF8">
    <property type="entry name" value="HAD SUPERFAMILY HYDROLASE-LIKE, TYPE 3"/>
    <property type="match status" value="1"/>
</dbReference>
<dbReference type="PANTHER" id="PTHR10000">
    <property type="entry name" value="PHOSPHOSERINE PHOSPHATASE"/>
    <property type="match status" value="1"/>
</dbReference>
<reference evidence="2 4" key="2">
    <citation type="submission" date="2015-08" db="EMBL/GenBank/DDBJ databases">
        <title>Enterococcus genome sequence.</title>
        <authorList>
            <person name="Acedo J.Z."/>
            <person name="Vederas J.C."/>
        </authorList>
    </citation>
    <scope>NUCLEOTIDE SEQUENCE [LARGE SCALE GENOMIC DNA]</scope>
    <source>
        <strain evidence="2 4">49</strain>
    </source>
</reference>
<sequence length="270" mass="29936">MSIKLVAIDIDGTLLDSAGQLSEGVKKALQEAKQKNIRIVLCTGRPLPGVTEYLKALDLLSADDYVITYNGSLVQNVATQHTVFSANLTKNDYLKINYIAQKLGVHFHVSGVDAIFTANRNISPYTVHESTLVHMPIKYRTSDEMIHNDYEMIKMMMIDEPEILDHAITQLPAEFKEQYNIVKSAPFYLEILHKGANKGIALKKLAEHLAIEQAEVMAIGDNENDMAMLEYAGIGVAMQNAVEKTKAVADYITTASNDEDGVKEAIEKFC</sequence>
<keyword evidence="4" id="KW-1185">Reference proteome</keyword>
<dbReference type="STRING" id="317010.RU96_GL001244"/>
<accession>A0A1L8R3N0</accession>
<dbReference type="Proteomes" id="UP000216797">
    <property type="component" value="Unassembled WGS sequence"/>
</dbReference>
<dbReference type="AlphaFoldDB" id="A0A1L8R3N0"/>
<dbReference type="SFLD" id="SFLDG01144">
    <property type="entry name" value="C2.B.4:_PGP_Like"/>
    <property type="match status" value="1"/>
</dbReference>
<dbReference type="SFLD" id="SFLDG01140">
    <property type="entry name" value="C2.B:_Phosphomannomutase_and_P"/>
    <property type="match status" value="1"/>
</dbReference>
<dbReference type="NCBIfam" id="TIGR00099">
    <property type="entry name" value="Cof-subfamily"/>
    <property type="match status" value="1"/>
</dbReference>
<reference evidence="1 3" key="1">
    <citation type="submission" date="2014-12" db="EMBL/GenBank/DDBJ databases">
        <title>Draft genome sequences of 29 type strains of Enterococci.</title>
        <authorList>
            <person name="Zhong Z."/>
            <person name="Sun Z."/>
            <person name="Liu W."/>
            <person name="Zhang W."/>
            <person name="Zhang H."/>
        </authorList>
    </citation>
    <scope>NUCLEOTIDE SEQUENCE [LARGE SCALE GENOMIC DNA]</scope>
    <source>
        <strain evidence="1 3">DSM 21207</strain>
    </source>
</reference>
<dbReference type="Gene3D" id="3.30.1240.10">
    <property type="match status" value="1"/>
</dbReference>
<dbReference type="Gene3D" id="3.40.50.1000">
    <property type="entry name" value="HAD superfamily/HAD-like"/>
    <property type="match status" value="1"/>
</dbReference>
<protein>
    <submittedName>
        <fullName evidence="1">HAD superfamily hydrolase</fullName>
    </submittedName>
    <submittedName>
        <fullName evidence="2">Sugar phosphatase</fullName>
    </submittedName>
</protein>
<evidence type="ECO:0000313" key="3">
    <source>
        <dbReference type="Proteomes" id="UP000182835"/>
    </source>
</evidence>
<organism evidence="1 3">
    <name type="scientific">Enterococcus canintestini</name>
    <dbReference type="NCBI Taxonomy" id="317010"/>
    <lineage>
        <taxon>Bacteria</taxon>
        <taxon>Bacillati</taxon>
        <taxon>Bacillota</taxon>
        <taxon>Bacilli</taxon>
        <taxon>Lactobacillales</taxon>
        <taxon>Enterococcaceae</taxon>
        <taxon>Enterococcus</taxon>
    </lineage>
</organism>
<dbReference type="NCBIfam" id="NF007806">
    <property type="entry name" value="PRK10513.1"/>
    <property type="match status" value="1"/>
</dbReference>
<dbReference type="OrthoDB" id="9790031at2"/>
<dbReference type="NCBIfam" id="TIGR01484">
    <property type="entry name" value="HAD-SF-IIB"/>
    <property type="match status" value="1"/>
</dbReference>
<dbReference type="InterPro" id="IPR036412">
    <property type="entry name" value="HAD-like_sf"/>
</dbReference>
<dbReference type="EMBL" id="JXKG01000020">
    <property type="protein sequence ID" value="OJG14327.1"/>
    <property type="molecule type" value="Genomic_DNA"/>
</dbReference>
<dbReference type="PROSITE" id="PS01229">
    <property type="entry name" value="COF_2"/>
    <property type="match status" value="1"/>
</dbReference>
<dbReference type="SFLD" id="SFLDS00003">
    <property type="entry name" value="Haloacid_Dehalogenase"/>
    <property type="match status" value="1"/>
</dbReference>
<dbReference type="GO" id="GO:0000287">
    <property type="term" value="F:magnesium ion binding"/>
    <property type="evidence" value="ECO:0007669"/>
    <property type="project" value="TreeGrafter"/>
</dbReference>
<comment type="caution">
    <text evidence="1">The sequence shown here is derived from an EMBL/GenBank/DDBJ whole genome shotgun (WGS) entry which is preliminary data.</text>
</comment>